<proteinExistence type="predicted"/>
<sequence>MRISHGPTRRPMTFSMLPSAISTLTTADVDIPKSTLRYRQGIAVLCELLLQAVNFGHHHKAVQCLFTPFSPPIHLYTPFSRQMFVFSSWHSEANTPPWIRCPMRTSPGSTQTINFGPSSNRLFNAYSSPSRRRYSSASCFDSS</sequence>
<dbReference type="Proteomes" id="UP000492821">
    <property type="component" value="Unassembled WGS sequence"/>
</dbReference>
<organism evidence="1 2">
    <name type="scientific">Panagrellus redivivus</name>
    <name type="common">Microworm</name>
    <dbReference type="NCBI Taxonomy" id="6233"/>
    <lineage>
        <taxon>Eukaryota</taxon>
        <taxon>Metazoa</taxon>
        <taxon>Ecdysozoa</taxon>
        <taxon>Nematoda</taxon>
        <taxon>Chromadorea</taxon>
        <taxon>Rhabditida</taxon>
        <taxon>Tylenchina</taxon>
        <taxon>Panagrolaimomorpha</taxon>
        <taxon>Panagrolaimoidea</taxon>
        <taxon>Panagrolaimidae</taxon>
        <taxon>Panagrellus</taxon>
    </lineage>
</organism>
<reference evidence="2" key="2">
    <citation type="submission" date="2020-10" db="UniProtKB">
        <authorList>
            <consortium name="WormBaseParasite"/>
        </authorList>
    </citation>
    <scope>IDENTIFICATION</scope>
</reference>
<name>A0A7E4VVP7_PANRE</name>
<evidence type="ECO:0000313" key="2">
    <source>
        <dbReference type="WBParaSite" id="Pan_g3828.t1"/>
    </source>
</evidence>
<dbReference type="AlphaFoldDB" id="A0A7E4VVP7"/>
<keyword evidence="1" id="KW-1185">Reference proteome</keyword>
<reference evidence="1" key="1">
    <citation type="journal article" date="2013" name="Genetics">
        <title>The draft genome and transcriptome of Panagrellus redivivus are shaped by the harsh demands of a free-living lifestyle.</title>
        <authorList>
            <person name="Srinivasan J."/>
            <person name="Dillman A.R."/>
            <person name="Macchietto M.G."/>
            <person name="Heikkinen L."/>
            <person name="Lakso M."/>
            <person name="Fracchia K.M."/>
            <person name="Antoshechkin I."/>
            <person name="Mortazavi A."/>
            <person name="Wong G."/>
            <person name="Sternberg P.W."/>
        </authorList>
    </citation>
    <scope>NUCLEOTIDE SEQUENCE [LARGE SCALE GENOMIC DNA]</scope>
    <source>
        <strain evidence="1">MT8872</strain>
    </source>
</reference>
<dbReference type="WBParaSite" id="Pan_g3828.t1">
    <property type="protein sequence ID" value="Pan_g3828.t1"/>
    <property type="gene ID" value="Pan_g3828"/>
</dbReference>
<protein>
    <submittedName>
        <fullName evidence="2">Secreted protein</fullName>
    </submittedName>
</protein>
<accession>A0A7E4VVP7</accession>
<evidence type="ECO:0000313" key="1">
    <source>
        <dbReference type="Proteomes" id="UP000492821"/>
    </source>
</evidence>